<keyword evidence="2" id="KW-1133">Transmembrane helix</keyword>
<protein>
    <submittedName>
        <fullName evidence="4">N-acetylmuramoyl-L-alanine amidase CwlD</fullName>
    </submittedName>
</protein>
<evidence type="ECO:0000313" key="5">
    <source>
        <dbReference type="Proteomes" id="UP000214588"/>
    </source>
</evidence>
<dbReference type="AlphaFoldDB" id="A0A226BZJ8"/>
<gene>
    <name evidence="4" type="ORF">CDO51_02810</name>
</gene>
<comment type="caution">
    <text evidence="4">The sequence shown here is derived from an EMBL/GenBank/DDBJ whole genome shotgun (WGS) entry which is preliminary data.</text>
</comment>
<evidence type="ECO:0000259" key="3">
    <source>
        <dbReference type="SMART" id="SM00646"/>
    </source>
</evidence>
<sequence length="254" mass="29088">MKIIYFSFSKIKYTLILLGVITIVTLFIITNFNLSIDSSKDYSFDSQKGIIVDEIASSLPLQDVVIGLDPGHGGYDPGFFTNGDDIRECDIVLEISLKLRRLLEQAGANVVMTRETDADLWDYRDKMAKRHDLDNRLQLFKDHEVELVLSIHANSIPSSVWRGAQTFYYPDDEDSRQLAWTIQNELERVLENTDRPILPGKYYILSESDSIGALIEAGFLSNPQERKLLTNPRYQERVAWSIYLGVINYVLNDQ</sequence>
<evidence type="ECO:0000256" key="2">
    <source>
        <dbReference type="SAM" id="Phobius"/>
    </source>
</evidence>
<evidence type="ECO:0000256" key="1">
    <source>
        <dbReference type="ARBA" id="ARBA00022801"/>
    </source>
</evidence>
<dbReference type="Pfam" id="PF01520">
    <property type="entry name" value="Amidase_3"/>
    <property type="match status" value="1"/>
</dbReference>
<dbReference type="GO" id="GO:0030288">
    <property type="term" value="C:outer membrane-bounded periplasmic space"/>
    <property type="evidence" value="ECO:0007669"/>
    <property type="project" value="TreeGrafter"/>
</dbReference>
<dbReference type="SUPFAM" id="SSF53187">
    <property type="entry name" value="Zn-dependent exopeptidases"/>
    <property type="match status" value="1"/>
</dbReference>
<dbReference type="InterPro" id="IPR002508">
    <property type="entry name" value="MurNAc-LAA_cat"/>
</dbReference>
<organism evidence="4 5">
    <name type="scientific">Natranaerobius trueperi</name>
    <dbReference type="NCBI Taxonomy" id="759412"/>
    <lineage>
        <taxon>Bacteria</taxon>
        <taxon>Bacillati</taxon>
        <taxon>Bacillota</taxon>
        <taxon>Clostridia</taxon>
        <taxon>Natranaerobiales</taxon>
        <taxon>Natranaerobiaceae</taxon>
        <taxon>Natranaerobius</taxon>
    </lineage>
</organism>
<keyword evidence="5" id="KW-1185">Reference proteome</keyword>
<proteinExistence type="predicted"/>
<evidence type="ECO:0000313" key="4">
    <source>
        <dbReference type="EMBL" id="OWZ84453.1"/>
    </source>
</evidence>
<dbReference type="PANTHER" id="PTHR30404">
    <property type="entry name" value="N-ACETYLMURAMOYL-L-ALANINE AMIDASE"/>
    <property type="match status" value="1"/>
</dbReference>
<keyword evidence="2" id="KW-0812">Transmembrane</keyword>
<keyword evidence="1" id="KW-0378">Hydrolase</keyword>
<dbReference type="GO" id="GO:0008745">
    <property type="term" value="F:N-acetylmuramoyl-L-alanine amidase activity"/>
    <property type="evidence" value="ECO:0007669"/>
    <property type="project" value="InterPro"/>
</dbReference>
<dbReference type="Gene3D" id="3.40.630.40">
    <property type="entry name" value="Zn-dependent exopeptidases"/>
    <property type="match status" value="1"/>
</dbReference>
<dbReference type="OrthoDB" id="9806267at2"/>
<dbReference type="SMART" id="SM00646">
    <property type="entry name" value="Ami_3"/>
    <property type="match status" value="1"/>
</dbReference>
<feature type="transmembrane region" description="Helical" evidence="2">
    <location>
        <begin position="12"/>
        <end position="34"/>
    </location>
</feature>
<keyword evidence="2" id="KW-0472">Membrane</keyword>
<dbReference type="Proteomes" id="UP000214588">
    <property type="component" value="Unassembled WGS sequence"/>
</dbReference>
<dbReference type="InterPro" id="IPR050695">
    <property type="entry name" value="N-acetylmuramoyl_amidase_3"/>
</dbReference>
<dbReference type="EMBL" id="NIQC01000004">
    <property type="protein sequence ID" value="OWZ84453.1"/>
    <property type="molecule type" value="Genomic_DNA"/>
</dbReference>
<dbReference type="RefSeq" id="WP_089022784.1">
    <property type="nucleotide sequence ID" value="NZ_NIQC01000004.1"/>
</dbReference>
<dbReference type="CDD" id="cd02696">
    <property type="entry name" value="MurNAc-LAA"/>
    <property type="match status" value="1"/>
</dbReference>
<dbReference type="PANTHER" id="PTHR30404:SF0">
    <property type="entry name" value="N-ACETYLMURAMOYL-L-ALANINE AMIDASE AMIC"/>
    <property type="match status" value="1"/>
</dbReference>
<dbReference type="GO" id="GO:0009253">
    <property type="term" value="P:peptidoglycan catabolic process"/>
    <property type="evidence" value="ECO:0007669"/>
    <property type="project" value="InterPro"/>
</dbReference>
<feature type="domain" description="MurNAc-LAA" evidence="3">
    <location>
        <begin position="137"/>
        <end position="247"/>
    </location>
</feature>
<name>A0A226BZJ8_9FIRM</name>
<reference evidence="4 5" key="1">
    <citation type="submission" date="2017-06" db="EMBL/GenBank/DDBJ databases">
        <title>Draft Genome Sequence of Natranaerobius trueperi halophilic, alkalithermophilic bacteria from soda lakes.</title>
        <authorList>
            <person name="Zhao B."/>
        </authorList>
    </citation>
    <scope>NUCLEOTIDE SEQUENCE [LARGE SCALE GENOMIC DNA]</scope>
    <source>
        <strain evidence="4 5">DSM 18760</strain>
    </source>
</reference>
<accession>A0A226BZJ8</accession>